<protein>
    <submittedName>
        <fullName evidence="1">Uncharacterized protein</fullName>
    </submittedName>
</protein>
<keyword evidence="2" id="KW-1185">Reference proteome</keyword>
<dbReference type="GO" id="GO:0005737">
    <property type="term" value="C:cytoplasm"/>
    <property type="evidence" value="ECO:0007669"/>
    <property type="project" value="TreeGrafter"/>
</dbReference>
<dbReference type="SUPFAM" id="SSF49599">
    <property type="entry name" value="TRAF domain-like"/>
    <property type="match status" value="1"/>
</dbReference>
<dbReference type="GO" id="GO:0043161">
    <property type="term" value="P:proteasome-mediated ubiquitin-dependent protein catabolic process"/>
    <property type="evidence" value="ECO:0007669"/>
    <property type="project" value="TreeGrafter"/>
</dbReference>
<proteinExistence type="predicted"/>
<dbReference type="Gene3D" id="3.30.40.10">
    <property type="entry name" value="Zinc/RING finger domain, C3HC4 (zinc finger)"/>
    <property type="match status" value="1"/>
</dbReference>
<sequence>MQKDTNTTAMSTDIEKTSSHDLKCTVCKNYLNVPPILTSDDGKLNKCGRCQYKPPRLDNRNTLYESIGSKLLFPCMHAGCPVRLQWSQVGVHEKSCKRRSVRCPFYNCRDKDVSFVLAEDSGHFESCHPGCVHYGPLTVAFRIIKHHQSFIKLLVIDGTPFLMLVHCLKYGESAVLFGVFSCDEKPYEYEIKIRTDADEGRSRTVIVKERVPLYDEDRHCLYCLQNICSIDGHRYSKKHPEHRDDKYKYYASVDVASAKSLLQTDNMLFDVNVYQVRNDENNSIISRNSD</sequence>
<organism evidence="1 2">
    <name type="scientific">Phyllotreta striolata</name>
    <name type="common">Striped flea beetle</name>
    <name type="synonym">Crioceris striolata</name>
    <dbReference type="NCBI Taxonomy" id="444603"/>
    <lineage>
        <taxon>Eukaryota</taxon>
        <taxon>Metazoa</taxon>
        <taxon>Ecdysozoa</taxon>
        <taxon>Arthropoda</taxon>
        <taxon>Hexapoda</taxon>
        <taxon>Insecta</taxon>
        <taxon>Pterygota</taxon>
        <taxon>Neoptera</taxon>
        <taxon>Endopterygota</taxon>
        <taxon>Coleoptera</taxon>
        <taxon>Polyphaga</taxon>
        <taxon>Cucujiformia</taxon>
        <taxon>Chrysomeloidea</taxon>
        <taxon>Chrysomelidae</taxon>
        <taxon>Galerucinae</taxon>
        <taxon>Alticini</taxon>
        <taxon>Phyllotreta</taxon>
    </lineage>
</organism>
<gene>
    <name evidence="1" type="ORF">PHYEVI_LOCUS3895</name>
</gene>
<reference evidence="1" key="1">
    <citation type="submission" date="2022-01" db="EMBL/GenBank/DDBJ databases">
        <authorList>
            <person name="King R."/>
        </authorList>
    </citation>
    <scope>NUCLEOTIDE SEQUENCE</scope>
</reference>
<dbReference type="InterPro" id="IPR004162">
    <property type="entry name" value="SINA-like_animal"/>
</dbReference>
<dbReference type="AlphaFoldDB" id="A0A9N9TL06"/>
<dbReference type="PANTHER" id="PTHR45877">
    <property type="entry name" value="E3 UBIQUITIN-PROTEIN LIGASE SIAH2"/>
    <property type="match status" value="1"/>
</dbReference>
<evidence type="ECO:0000313" key="1">
    <source>
        <dbReference type="EMBL" id="CAG9857490.1"/>
    </source>
</evidence>
<dbReference type="InterPro" id="IPR013083">
    <property type="entry name" value="Znf_RING/FYVE/PHD"/>
</dbReference>
<dbReference type="Proteomes" id="UP001153712">
    <property type="component" value="Chromosome 14"/>
</dbReference>
<evidence type="ECO:0000313" key="2">
    <source>
        <dbReference type="Proteomes" id="UP001153712"/>
    </source>
</evidence>
<accession>A0A9N9TL06</accession>
<name>A0A9N9TL06_PHYSR</name>
<dbReference type="GO" id="GO:0031624">
    <property type="term" value="F:ubiquitin conjugating enzyme binding"/>
    <property type="evidence" value="ECO:0007669"/>
    <property type="project" value="TreeGrafter"/>
</dbReference>
<dbReference type="PANTHER" id="PTHR45877:SF2">
    <property type="entry name" value="E3 UBIQUITIN-PROTEIN LIGASE SINA-RELATED"/>
    <property type="match status" value="1"/>
</dbReference>
<dbReference type="EMBL" id="OU900107">
    <property type="protein sequence ID" value="CAG9857490.1"/>
    <property type="molecule type" value="Genomic_DNA"/>
</dbReference>
<dbReference type="GO" id="GO:0061630">
    <property type="term" value="F:ubiquitin protein ligase activity"/>
    <property type="evidence" value="ECO:0007669"/>
    <property type="project" value="TreeGrafter"/>
</dbReference>
<dbReference type="OrthoDB" id="6724076at2759"/>